<dbReference type="Proteomes" id="UP000095743">
    <property type="component" value="Chromosome"/>
</dbReference>
<evidence type="ECO:0000259" key="3">
    <source>
        <dbReference type="Pfam" id="PF25583"/>
    </source>
</evidence>
<evidence type="ECO:0000313" key="5">
    <source>
        <dbReference type="Proteomes" id="UP000095743"/>
    </source>
</evidence>
<sequence>MSSIGNALKLYLLLQSKGKMKIRDIAKELEVDERTVRRYRDDLEQAMIYIDSQAGKHGGYYLHNDNYLLGLNLTCEEYLTFLMIKEELEKSNHVVLKDYDSALQKIQQVYISGKNEKDRINIFNFIAKGTKANININEERKKLIDIHAAALTKNKIQIQYTSLSSGLTERIVRPYATIQYKGDMYFTGYCERKQAIADFKLCRIHEYTVLNEKFLADKSFDLDEYMKNCIGIFKDDEIHIKLKVYHPMSQIVKEKIWVENQIITENEEDHSIIYEATMKGVEEIKSWILSMGSKVKVISPQFLADKIKNEIKNMHKIY</sequence>
<protein>
    <submittedName>
        <fullName evidence="4">Transcriptional regulator</fullName>
    </submittedName>
</protein>
<dbReference type="InterPro" id="IPR036388">
    <property type="entry name" value="WH-like_DNA-bd_sf"/>
</dbReference>
<dbReference type="InterPro" id="IPR036390">
    <property type="entry name" value="WH_DNA-bd_sf"/>
</dbReference>
<organism evidence="4 5">
    <name type="scientific">Geosporobacter ferrireducens</name>
    <dbReference type="NCBI Taxonomy" id="1424294"/>
    <lineage>
        <taxon>Bacteria</taxon>
        <taxon>Bacillati</taxon>
        <taxon>Bacillota</taxon>
        <taxon>Clostridia</taxon>
        <taxon>Peptostreptococcales</taxon>
        <taxon>Thermotaleaceae</taxon>
        <taxon>Geosporobacter</taxon>
    </lineage>
</organism>
<feature type="domain" description="WCX" evidence="3">
    <location>
        <begin position="237"/>
        <end position="314"/>
    </location>
</feature>
<keyword evidence="5" id="KW-1185">Reference proteome</keyword>
<gene>
    <name evidence="4" type="ORF">Gferi_15600</name>
</gene>
<dbReference type="PANTHER" id="PTHR34580:SF1">
    <property type="entry name" value="PROTEIN PAFC"/>
    <property type="match status" value="1"/>
</dbReference>
<name>A0A1D8GIW7_9FIRM</name>
<dbReference type="InterPro" id="IPR013196">
    <property type="entry name" value="HTH_11"/>
</dbReference>
<dbReference type="Pfam" id="PF13280">
    <property type="entry name" value="WYL"/>
    <property type="match status" value="1"/>
</dbReference>
<evidence type="ECO:0000259" key="1">
    <source>
        <dbReference type="Pfam" id="PF08279"/>
    </source>
</evidence>
<dbReference type="EMBL" id="CP017269">
    <property type="protein sequence ID" value="AOT70854.1"/>
    <property type="molecule type" value="Genomic_DNA"/>
</dbReference>
<feature type="domain" description="WYL" evidence="2">
    <location>
        <begin position="144"/>
        <end position="209"/>
    </location>
</feature>
<dbReference type="AlphaFoldDB" id="A0A1D8GIW7"/>
<dbReference type="InterPro" id="IPR051534">
    <property type="entry name" value="CBASS_pafABC_assoc_protein"/>
</dbReference>
<proteinExistence type="predicted"/>
<dbReference type="PANTHER" id="PTHR34580">
    <property type="match status" value="1"/>
</dbReference>
<dbReference type="RefSeq" id="WP_069978072.1">
    <property type="nucleotide sequence ID" value="NZ_CP017269.1"/>
</dbReference>
<dbReference type="InterPro" id="IPR057727">
    <property type="entry name" value="WCX_dom"/>
</dbReference>
<dbReference type="STRING" id="1424294.Gferi_15600"/>
<dbReference type="KEGG" id="gfe:Gferi_15600"/>
<dbReference type="Pfam" id="PF08279">
    <property type="entry name" value="HTH_11"/>
    <property type="match status" value="1"/>
</dbReference>
<evidence type="ECO:0000259" key="2">
    <source>
        <dbReference type="Pfam" id="PF13280"/>
    </source>
</evidence>
<dbReference type="Pfam" id="PF25583">
    <property type="entry name" value="WCX"/>
    <property type="match status" value="1"/>
</dbReference>
<dbReference type="Gene3D" id="1.10.10.10">
    <property type="entry name" value="Winged helix-like DNA-binding domain superfamily/Winged helix DNA-binding domain"/>
    <property type="match status" value="1"/>
</dbReference>
<dbReference type="InterPro" id="IPR026881">
    <property type="entry name" value="WYL_dom"/>
</dbReference>
<feature type="domain" description="Helix-turn-helix type 11" evidence="1">
    <location>
        <begin position="10"/>
        <end position="60"/>
    </location>
</feature>
<dbReference type="SUPFAM" id="SSF46785">
    <property type="entry name" value="Winged helix' DNA-binding domain"/>
    <property type="match status" value="1"/>
</dbReference>
<accession>A0A1D8GIW7</accession>
<dbReference type="OrthoDB" id="9767131at2"/>
<reference evidence="4 5" key="1">
    <citation type="submission" date="2016-09" db="EMBL/GenBank/DDBJ databases">
        <title>Genomic analysis reveals versatility of anaerobic energy metabolism of Geosporobacter ferrireducens IRF9 of phylum Firmicutes.</title>
        <authorList>
            <person name="Kim S.-J."/>
        </authorList>
    </citation>
    <scope>NUCLEOTIDE SEQUENCE [LARGE SCALE GENOMIC DNA]</scope>
    <source>
        <strain evidence="4 5">IRF9</strain>
    </source>
</reference>
<evidence type="ECO:0000313" key="4">
    <source>
        <dbReference type="EMBL" id="AOT70854.1"/>
    </source>
</evidence>
<dbReference type="PROSITE" id="PS52050">
    <property type="entry name" value="WYL"/>
    <property type="match status" value="1"/>
</dbReference>